<reference evidence="1 2" key="1">
    <citation type="submission" date="2020-10" db="EMBL/GenBank/DDBJ databases">
        <title>Aquamicrobium zhengzhouensis sp. nov., a exopolysaccharide producing bacterium isolated from farmland soil.</title>
        <authorList>
            <person name="Wang X."/>
        </authorList>
    </citation>
    <scope>NUCLEOTIDE SEQUENCE [LARGE SCALE GENOMIC DNA]</scope>
    <source>
        <strain evidence="2">cd-1</strain>
    </source>
</reference>
<dbReference type="Proteomes" id="UP000601789">
    <property type="component" value="Unassembled WGS sequence"/>
</dbReference>
<gene>
    <name evidence="1" type="ORF">IOD40_06770</name>
</gene>
<dbReference type="EMBL" id="JADGMQ010000003">
    <property type="protein sequence ID" value="MBI1620366.1"/>
    <property type="molecule type" value="Genomic_DNA"/>
</dbReference>
<organism evidence="1 2">
    <name type="scientific">Aquamicrobium zhengzhouense</name>
    <dbReference type="NCBI Taxonomy" id="2781738"/>
    <lineage>
        <taxon>Bacteria</taxon>
        <taxon>Pseudomonadati</taxon>
        <taxon>Pseudomonadota</taxon>
        <taxon>Alphaproteobacteria</taxon>
        <taxon>Hyphomicrobiales</taxon>
        <taxon>Phyllobacteriaceae</taxon>
        <taxon>Aquamicrobium</taxon>
    </lineage>
</organism>
<dbReference type="RefSeq" id="WP_198475656.1">
    <property type="nucleotide sequence ID" value="NZ_JADGMQ010000003.1"/>
</dbReference>
<protein>
    <submittedName>
        <fullName evidence="1">Uncharacterized protein</fullName>
    </submittedName>
</protein>
<evidence type="ECO:0000313" key="1">
    <source>
        <dbReference type="EMBL" id="MBI1620366.1"/>
    </source>
</evidence>
<keyword evidence="2" id="KW-1185">Reference proteome</keyword>
<proteinExistence type="predicted"/>
<accession>A0ABS0SCD2</accession>
<evidence type="ECO:0000313" key="2">
    <source>
        <dbReference type="Proteomes" id="UP000601789"/>
    </source>
</evidence>
<sequence length="123" mass="14025">MTPSEQIIEFNRVWKWLEKAVKRGGNTHEKQHVLARILDGRAQLWTNREAAIVTSIETYDNGFKEIQGWLAGGKLSAVQQLRDEAEAWGKQMGCSRSQLISRPGFERAFPGYRRVAVVLVKDL</sequence>
<name>A0ABS0SCD2_9HYPH</name>
<comment type="caution">
    <text evidence="1">The sequence shown here is derived from an EMBL/GenBank/DDBJ whole genome shotgun (WGS) entry which is preliminary data.</text>
</comment>